<dbReference type="GO" id="GO:0030488">
    <property type="term" value="P:tRNA methylation"/>
    <property type="evidence" value="ECO:0007669"/>
    <property type="project" value="InterPro"/>
</dbReference>
<dbReference type="GO" id="GO:0005739">
    <property type="term" value="C:mitochondrion"/>
    <property type="evidence" value="ECO:0007669"/>
    <property type="project" value="TreeGrafter"/>
</dbReference>
<dbReference type="Gene3D" id="3.10.330.20">
    <property type="match status" value="1"/>
</dbReference>
<dbReference type="PANTHER" id="PTHR12133">
    <property type="entry name" value="TRNA (ADENINE(58)-N(1))-METHYLTRANSFERASE"/>
    <property type="match status" value="1"/>
</dbReference>
<dbReference type="SUPFAM" id="SSF53335">
    <property type="entry name" value="S-adenosyl-L-methionine-dependent methyltransferases"/>
    <property type="match status" value="1"/>
</dbReference>
<proteinExistence type="predicted"/>
<dbReference type="Gene3D" id="3.40.50.150">
    <property type="entry name" value="Vaccinia Virus protein VP39"/>
    <property type="match status" value="1"/>
</dbReference>
<organism evidence="5 6">
    <name type="scientific">Lecanosticta acicola</name>
    <dbReference type="NCBI Taxonomy" id="111012"/>
    <lineage>
        <taxon>Eukaryota</taxon>
        <taxon>Fungi</taxon>
        <taxon>Dikarya</taxon>
        <taxon>Ascomycota</taxon>
        <taxon>Pezizomycotina</taxon>
        <taxon>Dothideomycetes</taxon>
        <taxon>Dothideomycetidae</taxon>
        <taxon>Mycosphaerellales</taxon>
        <taxon>Mycosphaerellaceae</taxon>
        <taxon>Lecanosticta</taxon>
    </lineage>
</organism>
<dbReference type="PANTHER" id="PTHR12133:SF1">
    <property type="entry name" value="TRNA (ADENINE(58)-N(1))-METHYLTRANSFERASE, MITOCHONDRIAL"/>
    <property type="match status" value="1"/>
</dbReference>
<dbReference type="PROSITE" id="PS51620">
    <property type="entry name" value="SAM_TRM61"/>
    <property type="match status" value="1"/>
</dbReference>
<accession>A0AAI8Z368</accession>
<gene>
    <name evidence="5" type="ORF">LECACI_7A006783</name>
</gene>
<dbReference type="InterPro" id="IPR014816">
    <property type="entry name" value="tRNA_MeTrfase_Gcd14"/>
</dbReference>
<evidence type="ECO:0000256" key="3">
    <source>
        <dbReference type="ARBA" id="ARBA00033309"/>
    </source>
</evidence>
<dbReference type="Pfam" id="PF14801">
    <property type="entry name" value="TrmI-like_N"/>
    <property type="match status" value="1"/>
</dbReference>
<sequence length="414" mass="45726">MRPSTSWIATPHALRSSLQRRHVSDGRLFQAGDLVLLREKHNRSTPPILSRPLEQGKRIEGHRGVILHDDVIGRRVRDVVKSHTPRSQRDGTEYRLHNVTLDEYVRLTKRLVTPIYPADANLIVSLLDLHADESMYGPDADQRLEILEAGTGHGGLTLHLSRAIHAANSSARLSSNVGASVGIDEFRSRRRAVVHTTDVSPLFSAHAETVVKGFRRGFYAMNVDFHVGDVGDTLKKLYTDRDDGTYTPFLSHALLDLPAAEGHLAKVAEALKTDGTLIVFNPSITQIMKCVTKVKDEGILLDLDRVVELGVNGGSGGREWDIRFIRPKSLQKRATAPDDVHNISETSAASEDEVESVGGSSTLHTPVSDEDQHWSTVCRPKVGERITGGGFLGVWKKQRDMRFGLPLPEASIYT</sequence>
<reference evidence="5" key="1">
    <citation type="submission" date="2023-11" db="EMBL/GenBank/DDBJ databases">
        <authorList>
            <person name="Alioto T."/>
            <person name="Alioto T."/>
            <person name="Gomez Garrido J."/>
        </authorList>
    </citation>
    <scope>NUCLEOTIDE SEQUENCE</scope>
</reference>
<dbReference type="InterPro" id="IPR029063">
    <property type="entry name" value="SAM-dependent_MTases_sf"/>
</dbReference>
<evidence type="ECO:0000256" key="2">
    <source>
        <dbReference type="ARBA" id="ARBA00015963"/>
    </source>
</evidence>
<dbReference type="EMBL" id="CAVMBE010000050">
    <property type="protein sequence ID" value="CAK4031625.1"/>
    <property type="molecule type" value="Genomic_DNA"/>
</dbReference>
<protein>
    <recommendedName>
        <fullName evidence="2">tRNA (adenine(58)-N(1))-methyltransferase catalytic subunit TRM61</fullName>
        <ecNumber evidence="1">2.1.1.220</ecNumber>
    </recommendedName>
    <alternativeName>
        <fullName evidence="3">tRNA(m1A58)-methyltransferase subunit TRM61</fullName>
    </alternativeName>
</protein>
<evidence type="ECO:0000256" key="1">
    <source>
        <dbReference type="ARBA" id="ARBA00012796"/>
    </source>
</evidence>
<dbReference type="GO" id="GO:0031515">
    <property type="term" value="C:tRNA (m1A) methyltransferase complex"/>
    <property type="evidence" value="ECO:0007669"/>
    <property type="project" value="InterPro"/>
</dbReference>
<comment type="caution">
    <text evidence="5">The sequence shown here is derived from an EMBL/GenBank/DDBJ whole genome shotgun (WGS) entry which is preliminary data.</text>
</comment>
<dbReference type="Proteomes" id="UP001296104">
    <property type="component" value="Unassembled WGS sequence"/>
</dbReference>
<keyword evidence="6" id="KW-1185">Reference proteome</keyword>
<name>A0AAI8Z368_9PEZI</name>
<dbReference type="EC" id="2.1.1.220" evidence="1"/>
<evidence type="ECO:0000313" key="5">
    <source>
        <dbReference type="EMBL" id="CAK4031625.1"/>
    </source>
</evidence>
<evidence type="ECO:0000256" key="4">
    <source>
        <dbReference type="SAM" id="MobiDB-lite"/>
    </source>
</evidence>
<dbReference type="GO" id="GO:0160107">
    <property type="term" value="F:tRNA (adenine(58)-N1)-methyltransferase activity"/>
    <property type="evidence" value="ECO:0007669"/>
    <property type="project" value="UniProtKB-EC"/>
</dbReference>
<dbReference type="AlphaFoldDB" id="A0AAI8Z368"/>
<feature type="region of interest" description="Disordered" evidence="4">
    <location>
        <begin position="335"/>
        <end position="374"/>
    </location>
</feature>
<evidence type="ECO:0000313" key="6">
    <source>
        <dbReference type="Proteomes" id="UP001296104"/>
    </source>
</evidence>